<protein>
    <submittedName>
        <fullName evidence="2">Uncharacterized protein</fullName>
    </submittedName>
</protein>
<reference evidence="2" key="1">
    <citation type="submission" date="2018-05" db="EMBL/GenBank/DDBJ databases">
        <authorList>
            <person name="Lanie J.A."/>
            <person name="Ng W.-L."/>
            <person name="Kazmierczak K.M."/>
            <person name="Andrzejewski T.M."/>
            <person name="Davidsen T.M."/>
            <person name="Wayne K.J."/>
            <person name="Tettelin H."/>
            <person name="Glass J.I."/>
            <person name="Rusch D."/>
            <person name="Podicherti R."/>
            <person name="Tsui H.-C.T."/>
            <person name="Winkler M.E."/>
        </authorList>
    </citation>
    <scope>NUCLEOTIDE SEQUENCE</scope>
</reference>
<gene>
    <name evidence="2" type="ORF">METZ01_LOCUS201963</name>
</gene>
<evidence type="ECO:0000256" key="1">
    <source>
        <dbReference type="SAM" id="Phobius"/>
    </source>
</evidence>
<accession>A0A382EFF0</accession>
<keyword evidence="1" id="KW-1133">Transmembrane helix</keyword>
<organism evidence="2">
    <name type="scientific">marine metagenome</name>
    <dbReference type="NCBI Taxonomy" id="408172"/>
    <lineage>
        <taxon>unclassified sequences</taxon>
        <taxon>metagenomes</taxon>
        <taxon>ecological metagenomes</taxon>
    </lineage>
</organism>
<dbReference type="EMBL" id="UINC01044111">
    <property type="protein sequence ID" value="SVB49109.1"/>
    <property type="molecule type" value="Genomic_DNA"/>
</dbReference>
<evidence type="ECO:0000313" key="2">
    <source>
        <dbReference type="EMBL" id="SVB49109.1"/>
    </source>
</evidence>
<proteinExistence type="predicted"/>
<keyword evidence="1" id="KW-0472">Membrane</keyword>
<feature type="transmembrane region" description="Helical" evidence="1">
    <location>
        <begin position="6"/>
        <end position="28"/>
    </location>
</feature>
<sequence>MYDWANSAFATSITTAILPAYFGALFLASHGSAGWRGWSGESLWAFGVSFATAIVALS</sequence>
<keyword evidence="1" id="KW-0812">Transmembrane</keyword>
<name>A0A382EFF0_9ZZZZ</name>
<dbReference type="AlphaFoldDB" id="A0A382EFF0"/>
<feature type="non-terminal residue" evidence="2">
    <location>
        <position position="58"/>
    </location>
</feature>